<evidence type="ECO:0000256" key="1">
    <source>
        <dbReference type="SAM" id="Phobius"/>
    </source>
</evidence>
<dbReference type="KEGG" id="sfer:NCTC12278_01329"/>
<dbReference type="STRING" id="1123303.GCA_000372425_00848"/>
<keyword evidence="1" id="KW-0472">Membrane</keyword>
<feature type="domain" description="Sigma factor regulator N-terminal" evidence="3">
    <location>
        <begin position="9"/>
        <end position="96"/>
    </location>
</feature>
<keyword evidence="1" id="KW-0812">Transmembrane</keyword>
<dbReference type="Pfam" id="PF13791">
    <property type="entry name" value="Sigma_reg_C"/>
    <property type="match status" value="1"/>
</dbReference>
<keyword evidence="5" id="KW-1185">Reference proteome</keyword>
<feature type="domain" description="Sigma factor regulator C-terminal" evidence="2">
    <location>
        <begin position="162"/>
        <end position="305"/>
    </location>
</feature>
<dbReference type="Pfam" id="PF13800">
    <property type="entry name" value="Sigma_reg_N"/>
    <property type="match status" value="1"/>
</dbReference>
<dbReference type="InterPro" id="IPR029101">
    <property type="entry name" value="Sigma_reg_N"/>
</dbReference>
<feature type="transmembrane region" description="Helical" evidence="1">
    <location>
        <begin position="20"/>
        <end position="41"/>
    </location>
</feature>
<evidence type="ECO:0000259" key="3">
    <source>
        <dbReference type="Pfam" id="PF13800"/>
    </source>
</evidence>
<accession>A0A2X3Y1U4</accession>
<dbReference type="OrthoDB" id="1730160at2"/>
<protein>
    <submittedName>
        <fullName evidence="4">Membrane protein</fullName>
    </submittedName>
</protein>
<dbReference type="RefSeq" id="WP_018030177.1">
    <property type="nucleotide sequence ID" value="NZ_LS483343.1"/>
</dbReference>
<dbReference type="Proteomes" id="UP000249495">
    <property type="component" value="Chromosome 1"/>
</dbReference>
<dbReference type="AlphaFoldDB" id="A0A2X3Y1U4"/>
<gene>
    <name evidence="4" type="ORF">NCTC12278_01329</name>
</gene>
<reference evidence="4 5" key="1">
    <citation type="submission" date="2018-06" db="EMBL/GenBank/DDBJ databases">
        <authorList>
            <consortium name="Pathogen Informatics"/>
            <person name="Doyle S."/>
        </authorList>
    </citation>
    <scope>NUCLEOTIDE SEQUENCE [LARGE SCALE GENOMIC DNA]</scope>
    <source>
        <strain evidence="4 5">NCTC12278</strain>
    </source>
</reference>
<evidence type="ECO:0000259" key="2">
    <source>
        <dbReference type="Pfam" id="PF13791"/>
    </source>
</evidence>
<keyword evidence="1" id="KW-1133">Transmembrane helix</keyword>
<evidence type="ECO:0000313" key="5">
    <source>
        <dbReference type="Proteomes" id="UP000249495"/>
    </source>
</evidence>
<name>A0A2X3Y1U4_9STRE</name>
<proteinExistence type="predicted"/>
<evidence type="ECO:0000313" key="4">
    <source>
        <dbReference type="EMBL" id="SQF40752.1"/>
    </source>
</evidence>
<sequence>MKISNDFEKIAKKSKRRTLIKTVVLTSLVVMFSLGLGIKVLREVTNHNANRIKDSYLLMSEVAYPNISHQNWYFNPTSLFTGQFESNRSKNIDGIEIPYESMEGRYSLIYSDRVDMNDWTYLSSDRRSVYTQQNKYKVPIFYNINHQSTEHSAKVTQDVDSLAQMKNQAVEVAVTFDKPYTYEEIKERLPDNLLLNWLWIGTSSKFDTSYLSPQDQLGLAASDSGLLSNYDFKTFSRNLKKAVSQKYLDVNFGDDLVLKDDAKTFLKENKTFQTAKFSGIILTGKAENFAQLKGKTWIYATNIGQSVAILPYHRLTK</sequence>
<organism evidence="4 5">
    <name type="scientific">Streptococcus ferus</name>
    <dbReference type="NCBI Taxonomy" id="1345"/>
    <lineage>
        <taxon>Bacteria</taxon>
        <taxon>Bacillati</taxon>
        <taxon>Bacillota</taxon>
        <taxon>Bacilli</taxon>
        <taxon>Lactobacillales</taxon>
        <taxon>Streptococcaceae</taxon>
        <taxon>Streptococcus</taxon>
    </lineage>
</organism>
<dbReference type="InterPro" id="IPR025672">
    <property type="entry name" value="Sigma_reg_C_dom"/>
</dbReference>
<dbReference type="EMBL" id="LS483343">
    <property type="protein sequence ID" value="SQF40752.1"/>
    <property type="molecule type" value="Genomic_DNA"/>
</dbReference>